<dbReference type="Gene3D" id="3.30.559.10">
    <property type="entry name" value="Chloramphenicol acetyltransferase-like domain"/>
    <property type="match status" value="1"/>
</dbReference>
<dbReference type="InterPro" id="IPR023213">
    <property type="entry name" value="CAT-like_dom_sf"/>
</dbReference>
<protein>
    <recommendedName>
        <fullName evidence="3">Alcohol acetyltransferase</fullName>
    </recommendedName>
</protein>
<dbReference type="PANTHER" id="PTHR28037">
    <property type="entry name" value="ALCOHOL O-ACETYLTRANSFERASE 1-RELATED"/>
    <property type="match status" value="1"/>
</dbReference>
<dbReference type="SUPFAM" id="SSF52777">
    <property type="entry name" value="CoA-dependent acyltransferases"/>
    <property type="match status" value="2"/>
</dbReference>
<gene>
    <name evidence="1" type="ORF">PAC_02833</name>
</gene>
<organism evidence="1 2">
    <name type="scientific">Phialocephala subalpina</name>
    <dbReference type="NCBI Taxonomy" id="576137"/>
    <lineage>
        <taxon>Eukaryota</taxon>
        <taxon>Fungi</taxon>
        <taxon>Dikarya</taxon>
        <taxon>Ascomycota</taxon>
        <taxon>Pezizomycotina</taxon>
        <taxon>Leotiomycetes</taxon>
        <taxon>Helotiales</taxon>
        <taxon>Mollisiaceae</taxon>
        <taxon>Phialocephala</taxon>
        <taxon>Phialocephala fortinii species complex</taxon>
    </lineage>
</organism>
<dbReference type="GO" id="GO:0008080">
    <property type="term" value="F:N-acetyltransferase activity"/>
    <property type="evidence" value="ECO:0007669"/>
    <property type="project" value="TreeGrafter"/>
</dbReference>
<dbReference type="InterPro" id="IPR010828">
    <property type="entry name" value="Atf2/Sli1-like"/>
</dbReference>
<dbReference type="Proteomes" id="UP000184330">
    <property type="component" value="Unassembled WGS sequence"/>
</dbReference>
<dbReference type="Pfam" id="PF07247">
    <property type="entry name" value="AATase"/>
    <property type="match status" value="1"/>
</dbReference>
<name>A0A1L7WJK5_9HELO</name>
<keyword evidence="2" id="KW-1185">Reference proteome</keyword>
<accession>A0A1L7WJK5</accession>
<evidence type="ECO:0008006" key="3">
    <source>
        <dbReference type="Google" id="ProtNLM"/>
    </source>
</evidence>
<reference evidence="1 2" key="1">
    <citation type="submission" date="2016-03" db="EMBL/GenBank/DDBJ databases">
        <authorList>
            <person name="Ploux O."/>
        </authorList>
    </citation>
    <scope>NUCLEOTIDE SEQUENCE [LARGE SCALE GENOMIC DNA]</scope>
    <source>
        <strain evidence="1 2">UAMH 11012</strain>
    </source>
</reference>
<dbReference type="InterPro" id="IPR052058">
    <property type="entry name" value="Alcohol_O-acetyltransferase"/>
</dbReference>
<sequence length="453" mass="49881">MATTSQKTDHLEKLRPLGALEQFSSARHHLGFYYNVGISASYSRTTNDSVPLKDVVFKAVSAIIQKHPVLSAIPVNEDSANPYFVRLPFIDLEEAVTFLTRQSPTISGEGDIELDRILEGQHNKGFKGDFGKLPFWRLIIVTEPEEENHFIACFIFHHSLGDGTSGLVFHKDLLSALQNRASATLASSIVYSPRTDLLPNLELLHRLSIPAAKPKHIPTNLWSGEKVTMPTSSHFCSLFLSQSTTQNLVHACKANSTTVTATIPVIVATALMSNLSTNFQAVECTVPVSLRRWMPAPVTENSFGVWIDAFSQYYQRENTSEFSWNEARRSKETTDEYLKTGGESINVAKFKNIKDMKGFFLSRVGNGRGTSFDVSNLGGMKVKESDERQWKMGRVLFSRSAFVSGSAIAVGVVSGADGCLSLGFSWQEGIVHDALIGKAIRGVQKEIESIAGN</sequence>
<evidence type="ECO:0000313" key="2">
    <source>
        <dbReference type="Proteomes" id="UP000184330"/>
    </source>
</evidence>
<dbReference type="PANTHER" id="PTHR28037:SF1">
    <property type="entry name" value="ALCOHOL O-ACETYLTRANSFERASE 1-RELATED"/>
    <property type="match status" value="1"/>
</dbReference>
<evidence type="ECO:0000313" key="1">
    <source>
        <dbReference type="EMBL" id="CZR52955.1"/>
    </source>
</evidence>
<dbReference type="STRING" id="576137.A0A1L7WJK5"/>
<dbReference type="EMBL" id="FJOG01000003">
    <property type="protein sequence ID" value="CZR52955.1"/>
    <property type="molecule type" value="Genomic_DNA"/>
</dbReference>
<dbReference type="OrthoDB" id="2150604at2759"/>
<dbReference type="AlphaFoldDB" id="A0A1L7WJK5"/>
<proteinExistence type="predicted"/>
<dbReference type="Gene3D" id="3.30.559.30">
    <property type="entry name" value="Nonribosomal peptide synthetase, condensation domain"/>
    <property type="match status" value="1"/>
</dbReference>